<evidence type="ECO:0000313" key="1">
    <source>
        <dbReference type="EMBL" id="AOA59697.1"/>
    </source>
</evidence>
<protein>
    <submittedName>
        <fullName evidence="1">Uncharacterized protein</fullName>
    </submittedName>
</protein>
<sequence length="181" mass="21480">MDIIIITSLSICLLIAYWMYQRGLNQSKKDSPLRQKAILNANTQVTYMRLKQLLPEWHIMAQVPFDSLLTTKYLHTRRKYQELTADFVVLDQNYRTVAVVLLQDAHLMKRLKASHYREDILSMAGYRVLRYEGNAEVEQLQRDFMQDIKAVEQGFHYIEHDFGDSQLSMQQRLNRLRLSRI</sequence>
<dbReference type="OrthoDB" id="6710820at2"/>
<reference evidence="1 2" key="1">
    <citation type="submission" date="2016-08" db="EMBL/GenBank/DDBJ databases">
        <authorList>
            <person name="Seilhamer J.J."/>
        </authorList>
    </citation>
    <scope>NUCLEOTIDE SEQUENCE [LARGE SCALE GENOMIC DNA]</scope>
    <source>
        <strain evidence="1 2">BRTC-1</strain>
    </source>
</reference>
<dbReference type="EMBL" id="CP016895">
    <property type="protein sequence ID" value="AOA59697.1"/>
    <property type="molecule type" value="Genomic_DNA"/>
</dbReference>
<proteinExistence type="predicted"/>
<accession>A0A1B2M3C5</accession>
<organism evidence="1 2">
    <name type="scientific">Acinetobacter larvae</name>
    <dbReference type="NCBI Taxonomy" id="1789224"/>
    <lineage>
        <taxon>Bacteria</taxon>
        <taxon>Pseudomonadati</taxon>
        <taxon>Pseudomonadota</taxon>
        <taxon>Gammaproteobacteria</taxon>
        <taxon>Moraxellales</taxon>
        <taxon>Moraxellaceae</taxon>
        <taxon>Acinetobacter</taxon>
    </lineage>
</organism>
<dbReference type="KEGG" id="ala:BFG52_15970"/>
<name>A0A1B2M3C5_9GAMM</name>
<dbReference type="AlphaFoldDB" id="A0A1B2M3C5"/>
<keyword evidence="2" id="KW-1185">Reference proteome</keyword>
<dbReference type="RefSeq" id="WP_067558567.1">
    <property type="nucleotide sequence ID" value="NZ_CP016895.1"/>
</dbReference>
<gene>
    <name evidence="1" type="ORF">BFG52_15970</name>
</gene>
<dbReference type="Proteomes" id="UP000093391">
    <property type="component" value="Chromosome"/>
</dbReference>
<evidence type="ECO:0000313" key="2">
    <source>
        <dbReference type="Proteomes" id="UP000093391"/>
    </source>
</evidence>